<name>F2IFP2_FLUTR</name>
<gene>
    <name evidence="1" type="ordered locus">Fluta_0495</name>
</gene>
<reference evidence="2" key="2">
    <citation type="submission" date="2011-02" db="EMBL/GenBank/DDBJ databases">
        <title>The complete genome of Fluviicola taffensis DSM 16823.</title>
        <authorList>
            <consortium name="US DOE Joint Genome Institute (JGI-PGF)"/>
            <person name="Lucas S."/>
            <person name="Copeland A."/>
            <person name="Lapidus A."/>
            <person name="Bruce D."/>
            <person name="Goodwin L."/>
            <person name="Pitluck S."/>
            <person name="Kyrpides N."/>
            <person name="Mavromatis K."/>
            <person name="Ivanova N."/>
            <person name="Mikhailova N."/>
            <person name="Pagani I."/>
            <person name="Chertkov O."/>
            <person name="Detter J.C."/>
            <person name="Han C."/>
            <person name="Tapia R."/>
            <person name="Land M."/>
            <person name="Hauser L."/>
            <person name="Markowitz V."/>
            <person name="Cheng J.-F."/>
            <person name="Hugenholtz P."/>
            <person name="Woyke T."/>
            <person name="Wu D."/>
            <person name="Tindall B."/>
            <person name="Pomrenke H.G."/>
            <person name="Brambilla E."/>
            <person name="Klenk H.-P."/>
            <person name="Eisen J.A."/>
        </authorList>
    </citation>
    <scope>NUCLEOTIDE SEQUENCE [LARGE SCALE GENOMIC DNA]</scope>
    <source>
        <strain evidence="2">DSM 16823 / RW262 / RW262</strain>
    </source>
</reference>
<evidence type="ECO:0000313" key="1">
    <source>
        <dbReference type="EMBL" id="AEA42500.1"/>
    </source>
</evidence>
<reference evidence="1 2" key="1">
    <citation type="journal article" date="2011" name="Stand. Genomic Sci.">
        <title>Complete genome sequence of the gliding freshwater bacterium Fluviicola taffensis type strain (RW262).</title>
        <authorList>
            <person name="Woyke T."/>
            <person name="Chertkov O."/>
            <person name="Lapidus A."/>
            <person name="Nolan M."/>
            <person name="Lucas S."/>
            <person name="Del Rio T.G."/>
            <person name="Tice H."/>
            <person name="Cheng J.F."/>
            <person name="Tapia R."/>
            <person name="Han C."/>
            <person name="Goodwin L."/>
            <person name="Pitluck S."/>
            <person name="Liolios K."/>
            <person name="Pagani I."/>
            <person name="Ivanova N."/>
            <person name="Huntemann M."/>
            <person name="Mavromatis K."/>
            <person name="Mikhailova N."/>
            <person name="Pati A."/>
            <person name="Chen A."/>
            <person name="Palaniappan K."/>
            <person name="Land M."/>
            <person name="Hauser L."/>
            <person name="Brambilla E.M."/>
            <person name="Rohde M."/>
            <person name="Mwirichia R."/>
            <person name="Sikorski J."/>
            <person name="Tindall B.J."/>
            <person name="Goker M."/>
            <person name="Bristow J."/>
            <person name="Eisen J.A."/>
            <person name="Markowitz V."/>
            <person name="Hugenholtz P."/>
            <person name="Klenk H.P."/>
            <person name="Kyrpides N.C."/>
        </authorList>
    </citation>
    <scope>NUCLEOTIDE SEQUENCE [LARGE SCALE GENOMIC DNA]</scope>
    <source>
        <strain evidence="2">DSM 16823 / RW262 / RW262</strain>
    </source>
</reference>
<dbReference type="HOGENOM" id="CLU_1178813_0_0_10"/>
<proteinExistence type="predicted"/>
<dbReference type="RefSeq" id="WP_013685274.1">
    <property type="nucleotide sequence ID" value="NC_015321.1"/>
</dbReference>
<dbReference type="STRING" id="755732.Fluta_0495"/>
<evidence type="ECO:0000313" key="2">
    <source>
        <dbReference type="Proteomes" id="UP000007463"/>
    </source>
</evidence>
<organism evidence="1 2">
    <name type="scientific">Fluviicola taffensis (strain DSM 16823 / NCIMB 13979 / RW262)</name>
    <dbReference type="NCBI Taxonomy" id="755732"/>
    <lineage>
        <taxon>Bacteria</taxon>
        <taxon>Pseudomonadati</taxon>
        <taxon>Bacteroidota</taxon>
        <taxon>Flavobacteriia</taxon>
        <taxon>Flavobacteriales</taxon>
        <taxon>Crocinitomicaceae</taxon>
        <taxon>Fluviicola</taxon>
    </lineage>
</organism>
<keyword evidence="2" id="KW-1185">Reference proteome</keyword>
<accession>F2IFP2</accession>
<dbReference type="Proteomes" id="UP000007463">
    <property type="component" value="Chromosome"/>
</dbReference>
<dbReference type="EMBL" id="CP002542">
    <property type="protein sequence ID" value="AEA42500.1"/>
    <property type="molecule type" value="Genomic_DNA"/>
</dbReference>
<sequence length="235" mass="27433" precursor="true">MGLRLKFTIIALTLFISLKSQSQRPITGVYYSSYDKHQSIRIDTLETGFVEKSSDLFLTYRNKQYNLKYSTISNTYFYDNDNRNIFKLKFIDDSIPQVSFTAFQEELSDVFFHESVFLPIEISDELPNFNVLIEERAFKYLAATGDEVFVLPVKHDPSVMDFVVYRNRGKEDEQLNLFRASIHGVENGVKHLTCSDFGSNEKLLYIYLSEESVTISTSTDQFILKNGKYFFKRRK</sequence>
<dbReference type="KEGG" id="fte:Fluta_0495"/>
<protein>
    <submittedName>
        <fullName evidence="1">Uncharacterized protein</fullName>
    </submittedName>
</protein>
<dbReference type="AlphaFoldDB" id="F2IFP2"/>